<evidence type="ECO:0000259" key="1">
    <source>
        <dbReference type="Pfam" id="PF18138"/>
    </source>
</evidence>
<evidence type="ECO:0000313" key="3">
    <source>
        <dbReference type="Proteomes" id="UP000033874"/>
    </source>
</evidence>
<name>A0A0M3ANU0_9SPHN</name>
<proteinExistence type="predicted"/>
<dbReference type="AlphaFoldDB" id="A0A0M3ANU0"/>
<accession>A0A0M3ANU0</accession>
<comment type="caution">
    <text evidence="2">The sequence shown here is derived from an EMBL/GenBank/DDBJ whole genome shotgun (WGS) entry which is preliminary data.</text>
</comment>
<dbReference type="Pfam" id="PF18138">
    <property type="entry name" value="bacHORMA_1"/>
    <property type="match status" value="1"/>
</dbReference>
<protein>
    <recommendedName>
        <fullName evidence="1">Bacterial HORMA domain-containing protein</fullName>
    </recommendedName>
</protein>
<feature type="domain" description="Bacterial HORMA" evidence="1">
    <location>
        <begin position="3"/>
        <end position="164"/>
    </location>
</feature>
<keyword evidence="3" id="KW-1185">Reference proteome</keyword>
<organism evidence="2 3">
    <name type="scientific">Sphingobium chungbukense</name>
    <dbReference type="NCBI Taxonomy" id="56193"/>
    <lineage>
        <taxon>Bacteria</taxon>
        <taxon>Pseudomonadati</taxon>
        <taxon>Pseudomonadota</taxon>
        <taxon>Alphaproteobacteria</taxon>
        <taxon>Sphingomonadales</taxon>
        <taxon>Sphingomonadaceae</taxon>
        <taxon>Sphingobium</taxon>
    </lineage>
</organism>
<evidence type="ECO:0000313" key="2">
    <source>
        <dbReference type="EMBL" id="KKW90601.1"/>
    </source>
</evidence>
<dbReference type="EMBL" id="LBIC01000009">
    <property type="protein sequence ID" value="KKW90601.1"/>
    <property type="molecule type" value="Genomic_DNA"/>
</dbReference>
<dbReference type="InterPro" id="IPR041162">
    <property type="entry name" value="Bact_HORMA_1"/>
</dbReference>
<reference evidence="2 3" key="1">
    <citation type="submission" date="2015-04" db="EMBL/GenBank/DDBJ databases">
        <title>Genome sequence of aromatic hydrocarbons-degrading Sphingobium chungbukense DJ77.</title>
        <authorList>
            <person name="Kim Y.-C."/>
            <person name="Chae J.-C."/>
        </authorList>
    </citation>
    <scope>NUCLEOTIDE SEQUENCE [LARGE SCALE GENOMIC DNA]</scope>
    <source>
        <strain evidence="2 3">DJ77</strain>
    </source>
</reference>
<sequence length="166" mass="18102">MTMSQTRTASATYTTTDVENVVRRVKADLTMIADSTGAWTAQQAADYAHDIEVLAKAGYLAWVDLTLLQYGIEKKAVRFNVDTDAGGLTTSRPGGVLWPRLAGATLRIIISYTEAYTDEARRATSGKLKIGWTTSYDDTSHSSLSSSGGRNYVSSNYGMQRKDWAA</sequence>
<dbReference type="Proteomes" id="UP000033874">
    <property type="component" value="Unassembled WGS sequence"/>
</dbReference>
<gene>
    <name evidence="2" type="ORF">YP76_18620</name>
</gene>
<dbReference type="STRING" id="56193.YP76_18620"/>
<dbReference type="PATRIC" id="fig|56193.3.peg.3907"/>